<accession>A0A811UVF0</accession>
<dbReference type="Pfam" id="PF25597">
    <property type="entry name" value="SH3_retrovirus"/>
    <property type="match status" value="1"/>
</dbReference>
<comment type="caution">
    <text evidence="4">The sequence shown here is derived from an EMBL/GenBank/DDBJ whole genome shotgun (WGS) entry which is preliminary data.</text>
</comment>
<keyword evidence="5" id="KW-1185">Reference proteome</keyword>
<feature type="domain" description="Retroviral polymerase SH3-like" evidence="3">
    <location>
        <begin position="2"/>
        <end position="47"/>
    </location>
</feature>
<evidence type="ECO:0000259" key="2">
    <source>
        <dbReference type="Pfam" id="PF07727"/>
    </source>
</evidence>
<evidence type="ECO:0000256" key="1">
    <source>
        <dbReference type="SAM" id="Coils"/>
    </source>
</evidence>
<feature type="coiled-coil region" evidence="1">
    <location>
        <begin position="49"/>
        <end position="91"/>
    </location>
</feature>
<evidence type="ECO:0000313" key="4">
    <source>
        <dbReference type="EMBL" id="CAD7001033.1"/>
    </source>
</evidence>
<dbReference type="Proteomes" id="UP000606786">
    <property type="component" value="Unassembled WGS sequence"/>
</dbReference>
<protein>
    <submittedName>
        <fullName evidence="4">(Mediterranean fruit fly) hypothetical protein</fullName>
    </submittedName>
</protein>
<gene>
    <name evidence="4" type="ORF">CCAP1982_LOCUS9505</name>
</gene>
<dbReference type="AlphaFoldDB" id="A0A811UVF0"/>
<sequence length="292" mass="33410">PKGKFEAKGKKYVMVGYDSAAKAYRLFDLATKAIIVSRDLSFIEPSISKECASVELEILERNEADLNDNNIEVANNSLSNYESAQEENEEESDIQRIGPGRLKLVRSGMPGRTKKEYHLLNLLCDVDIPNTVDEAMSSEYADEWRKVMREEYQALLDNETWNLVDLPENENVIKCKWVFAVKKNKAGEINRFKARLVAKGCSQIYGVNYTDTFSPVVRYSTIRIIFALAAEYELYLHHVDYDIYMAQPEAFVSGDHPNKVLKLKKALYGLKQAGRQWNVKLHEKQKLVLDSV</sequence>
<keyword evidence="1" id="KW-0175">Coiled coil</keyword>
<evidence type="ECO:0000259" key="3">
    <source>
        <dbReference type="Pfam" id="PF25597"/>
    </source>
</evidence>
<name>A0A811UVF0_CERCA</name>
<proteinExistence type="predicted"/>
<dbReference type="Pfam" id="PF07727">
    <property type="entry name" value="RVT_2"/>
    <property type="match status" value="1"/>
</dbReference>
<reference evidence="4" key="1">
    <citation type="submission" date="2020-11" db="EMBL/GenBank/DDBJ databases">
        <authorList>
            <person name="Whitehead M."/>
        </authorList>
    </citation>
    <scope>NUCLEOTIDE SEQUENCE</scope>
    <source>
        <strain evidence="4">EGII</strain>
    </source>
</reference>
<dbReference type="InterPro" id="IPR013103">
    <property type="entry name" value="RVT_2"/>
</dbReference>
<dbReference type="EMBL" id="CAJHJT010000023">
    <property type="protein sequence ID" value="CAD7001033.1"/>
    <property type="molecule type" value="Genomic_DNA"/>
</dbReference>
<feature type="non-terminal residue" evidence="4">
    <location>
        <position position="1"/>
    </location>
</feature>
<organism evidence="4 5">
    <name type="scientific">Ceratitis capitata</name>
    <name type="common">Mediterranean fruit fly</name>
    <name type="synonym">Tephritis capitata</name>
    <dbReference type="NCBI Taxonomy" id="7213"/>
    <lineage>
        <taxon>Eukaryota</taxon>
        <taxon>Metazoa</taxon>
        <taxon>Ecdysozoa</taxon>
        <taxon>Arthropoda</taxon>
        <taxon>Hexapoda</taxon>
        <taxon>Insecta</taxon>
        <taxon>Pterygota</taxon>
        <taxon>Neoptera</taxon>
        <taxon>Endopterygota</taxon>
        <taxon>Diptera</taxon>
        <taxon>Brachycera</taxon>
        <taxon>Muscomorpha</taxon>
        <taxon>Tephritoidea</taxon>
        <taxon>Tephritidae</taxon>
        <taxon>Ceratitis</taxon>
        <taxon>Ceratitis</taxon>
    </lineage>
</organism>
<dbReference type="InterPro" id="IPR057670">
    <property type="entry name" value="SH3_retrovirus"/>
</dbReference>
<evidence type="ECO:0000313" key="5">
    <source>
        <dbReference type="Proteomes" id="UP000606786"/>
    </source>
</evidence>
<feature type="domain" description="Reverse transcriptase Ty1/copia-type" evidence="2">
    <location>
        <begin position="158"/>
        <end position="283"/>
    </location>
</feature>